<comment type="subcellular location">
    <subcellularLocation>
        <location evidence="1 9">Cell membrane</location>
        <topology evidence="1 9">Multi-pass membrane protein</topology>
    </subcellularLocation>
</comment>
<comment type="function">
    <text evidence="9">Converts cobyric acid to cobinamide by the addition of aminopropanol on the F carboxylic group.</text>
</comment>
<evidence type="ECO:0000313" key="10">
    <source>
        <dbReference type="EMBL" id="QCC86470.1"/>
    </source>
</evidence>
<keyword evidence="5 9" id="KW-0169">Cobalamin biosynthesis</keyword>
<keyword evidence="8 9" id="KW-0472">Membrane</keyword>
<dbReference type="PANTHER" id="PTHR34308">
    <property type="entry name" value="COBALAMIN BIOSYNTHESIS PROTEIN CBIB"/>
    <property type="match status" value="1"/>
</dbReference>
<evidence type="ECO:0000256" key="2">
    <source>
        <dbReference type="ARBA" id="ARBA00004953"/>
    </source>
</evidence>
<proteinExistence type="inferred from homology"/>
<dbReference type="GO" id="GO:0048472">
    <property type="term" value="F:threonine-phosphate decarboxylase activity"/>
    <property type="evidence" value="ECO:0007669"/>
    <property type="project" value="InterPro"/>
</dbReference>
<dbReference type="Proteomes" id="UP000297065">
    <property type="component" value="Chromosome"/>
</dbReference>
<gene>
    <name evidence="9" type="primary">cobD</name>
    <name evidence="10" type="ORF">DDIC_11415</name>
</gene>
<keyword evidence="6 9" id="KW-0812">Transmembrane</keyword>
<reference evidence="10 11" key="1">
    <citation type="submission" date="2019-02" db="EMBL/GenBank/DDBJ databases">
        <title>Complete Genome Sequence of Desulfovibrio desulfuricans IC1, a Sulfonate Utilizing Anaerobe.</title>
        <authorList>
            <person name="Day L.A."/>
            <person name="De Leon K.B."/>
            <person name="Wall J.D."/>
        </authorList>
    </citation>
    <scope>NUCLEOTIDE SEQUENCE [LARGE SCALE GENOMIC DNA]</scope>
    <source>
        <strain evidence="10 11">IC1</strain>
    </source>
</reference>
<comment type="pathway">
    <text evidence="2 9">Cofactor biosynthesis; adenosylcobalamin biosynthesis.</text>
</comment>
<comment type="similarity">
    <text evidence="3 9">Belongs to the CobD/CbiB family.</text>
</comment>
<sequence>MGVSLAQLFPYSVWECWWLAPVALIFDLWLGDPDLPWRHPVCAVGNLLDALEAPARRFMLAGGPEAERARGRLAGAATLAVLAALTGLAVWALVSLPVFGWLLALYLAWAGLAMGSLLRTGREVLRRVENYDEPEARSALSWLVSRDTSSMDRPLMRKTLADTLSENLTDAFMAPFFWLLVGGPVALWCYKAVSTTDSMWGYVTDKWRWLGWAGARCDDALAFIPARLSACAAWLADRCAAALARLCGGREGPGWFARAGRLSRWSGRWSGHWSGHWSGRWPGLGVVARQAAGMPSPNSGWSMAACAWLCGARMGGPSVYFGTLTPKPWLGPEPSEAAPWDHARLLALCELLRYSALCGGLAVWLCAIVAGTSYR</sequence>
<dbReference type="PANTHER" id="PTHR34308:SF1">
    <property type="entry name" value="COBALAMIN BIOSYNTHESIS PROTEIN CBIB"/>
    <property type="match status" value="1"/>
</dbReference>
<evidence type="ECO:0000256" key="4">
    <source>
        <dbReference type="ARBA" id="ARBA00022475"/>
    </source>
</evidence>
<dbReference type="GO" id="GO:0005886">
    <property type="term" value="C:plasma membrane"/>
    <property type="evidence" value="ECO:0007669"/>
    <property type="project" value="UniProtKB-SubCell"/>
</dbReference>
<dbReference type="OrthoDB" id="9811967at2"/>
<accession>A0A4V1CXJ8</accession>
<evidence type="ECO:0000256" key="9">
    <source>
        <dbReference type="HAMAP-Rule" id="MF_00024"/>
    </source>
</evidence>
<evidence type="ECO:0000256" key="8">
    <source>
        <dbReference type="ARBA" id="ARBA00023136"/>
    </source>
</evidence>
<dbReference type="InterPro" id="IPR004485">
    <property type="entry name" value="Cobalamin_biosynth_CobD/CbiB"/>
</dbReference>
<name>A0A4V1CXJ8_DESDE</name>
<comment type="caution">
    <text evidence="9">Lacks conserved residue(s) required for the propagation of feature annotation.</text>
</comment>
<dbReference type="GO" id="GO:0015420">
    <property type="term" value="F:ABC-type vitamin B12 transporter activity"/>
    <property type="evidence" value="ECO:0007669"/>
    <property type="project" value="UniProtKB-UniRule"/>
</dbReference>
<dbReference type="GO" id="GO:0009236">
    <property type="term" value="P:cobalamin biosynthetic process"/>
    <property type="evidence" value="ECO:0007669"/>
    <property type="project" value="UniProtKB-UniRule"/>
</dbReference>
<feature type="transmembrane region" description="Helical" evidence="9">
    <location>
        <begin position="354"/>
        <end position="374"/>
    </location>
</feature>
<feature type="transmembrane region" description="Helical" evidence="9">
    <location>
        <begin position="99"/>
        <end position="118"/>
    </location>
</feature>
<evidence type="ECO:0000256" key="6">
    <source>
        <dbReference type="ARBA" id="ARBA00022692"/>
    </source>
</evidence>
<dbReference type="EMBL" id="CP036295">
    <property type="protein sequence ID" value="QCC86470.1"/>
    <property type="molecule type" value="Genomic_DNA"/>
</dbReference>
<dbReference type="UniPathway" id="UPA00148"/>
<evidence type="ECO:0000313" key="11">
    <source>
        <dbReference type="Proteomes" id="UP000297065"/>
    </source>
</evidence>
<dbReference type="HAMAP" id="MF_00024">
    <property type="entry name" value="CobD_CbiB"/>
    <property type="match status" value="1"/>
</dbReference>
<evidence type="ECO:0000256" key="3">
    <source>
        <dbReference type="ARBA" id="ARBA00006263"/>
    </source>
</evidence>
<dbReference type="Pfam" id="PF03186">
    <property type="entry name" value="CobD_Cbib"/>
    <property type="match status" value="1"/>
</dbReference>
<evidence type="ECO:0000256" key="5">
    <source>
        <dbReference type="ARBA" id="ARBA00022573"/>
    </source>
</evidence>
<organism evidence="10 11">
    <name type="scientific">Desulfovibrio desulfuricans</name>
    <dbReference type="NCBI Taxonomy" id="876"/>
    <lineage>
        <taxon>Bacteria</taxon>
        <taxon>Pseudomonadati</taxon>
        <taxon>Thermodesulfobacteriota</taxon>
        <taxon>Desulfovibrionia</taxon>
        <taxon>Desulfovibrionales</taxon>
        <taxon>Desulfovibrionaceae</taxon>
        <taxon>Desulfovibrio</taxon>
    </lineage>
</organism>
<protein>
    <recommendedName>
        <fullName evidence="9">Cobalamin biosynthesis protein CobD</fullName>
    </recommendedName>
</protein>
<dbReference type="AlphaFoldDB" id="A0A4V1CXJ8"/>
<evidence type="ECO:0000256" key="1">
    <source>
        <dbReference type="ARBA" id="ARBA00004651"/>
    </source>
</evidence>
<evidence type="ECO:0000256" key="7">
    <source>
        <dbReference type="ARBA" id="ARBA00022989"/>
    </source>
</evidence>
<keyword evidence="7 9" id="KW-1133">Transmembrane helix</keyword>
<feature type="transmembrane region" description="Helical" evidence="9">
    <location>
        <begin position="73"/>
        <end position="93"/>
    </location>
</feature>
<keyword evidence="4 9" id="KW-1003">Cell membrane</keyword>